<dbReference type="GO" id="GO:0006121">
    <property type="term" value="P:mitochondrial electron transport, succinate to ubiquinone"/>
    <property type="evidence" value="ECO:0007669"/>
    <property type="project" value="TreeGrafter"/>
</dbReference>
<keyword evidence="7 12" id="KW-1133">Transmembrane helix</keyword>
<proteinExistence type="inferred from homology"/>
<keyword evidence="12" id="KW-0816">Tricarboxylic acid cycle</keyword>
<evidence type="ECO:0000256" key="5">
    <source>
        <dbReference type="ARBA" id="ARBA00022792"/>
    </source>
</evidence>
<dbReference type="GO" id="GO:0046872">
    <property type="term" value="F:metal ion binding"/>
    <property type="evidence" value="ECO:0007669"/>
    <property type="project" value="UniProtKB-KW"/>
</dbReference>
<keyword evidence="5 12" id="KW-0999">Mitochondrion inner membrane</keyword>
<dbReference type="GO" id="GO:0020037">
    <property type="term" value="F:heme binding"/>
    <property type="evidence" value="ECO:0007669"/>
    <property type="project" value="TreeGrafter"/>
</dbReference>
<dbReference type="CTD" id="6392"/>
<keyword evidence="8 12" id="KW-0496">Mitochondrion</keyword>
<dbReference type="GO" id="GO:0048039">
    <property type="term" value="F:ubiquinone binding"/>
    <property type="evidence" value="ECO:0007669"/>
    <property type="project" value="TreeGrafter"/>
</dbReference>
<feature type="binding site" evidence="10">
    <location>
        <position position="108"/>
    </location>
    <ligand>
        <name>a ubiquinone</name>
        <dbReference type="ChEBI" id="CHEBI:16389"/>
        <note>ligand shared with IP/SDHB</note>
    </ligand>
</feature>
<evidence type="ECO:0000256" key="2">
    <source>
        <dbReference type="ARBA" id="ARBA00007294"/>
    </source>
</evidence>
<organism evidence="13 14">
    <name type="scientific">Varroa destructor</name>
    <name type="common">Honeybee mite</name>
    <dbReference type="NCBI Taxonomy" id="109461"/>
    <lineage>
        <taxon>Eukaryota</taxon>
        <taxon>Metazoa</taxon>
        <taxon>Ecdysozoa</taxon>
        <taxon>Arthropoda</taxon>
        <taxon>Chelicerata</taxon>
        <taxon>Arachnida</taxon>
        <taxon>Acari</taxon>
        <taxon>Parasitiformes</taxon>
        <taxon>Mesostigmata</taxon>
        <taxon>Gamasina</taxon>
        <taxon>Dermanyssoidea</taxon>
        <taxon>Varroidae</taxon>
        <taxon>Varroa</taxon>
    </lineage>
</organism>
<dbReference type="InterPro" id="IPR034804">
    <property type="entry name" value="SQR/QFR_C/D"/>
</dbReference>
<keyword evidence="11" id="KW-0408">Iron</keyword>
<accession>A0A7M7KR30</accession>
<evidence type="ECO:0000256" key="4">
    <source>
        <dbReference type="ARBA" id="ARBA00022692"/>
    </source>
</evidence>
<dbReference type="KEGG" id="vde:111253808"/>
<protein>
    <recommendedName>
        <fullName evidence="12">Succinate dehydrogenase [ubiquinone] cytochrome b small subunit</fullName>
    </recommendedName>
</protein>
<feature type="transmembrane region" description="Helical" evidence="12">
    <location>
        <begin position="87"/>
        <end position="109"/>
    </location>
</feature>
<dbReference type="PANTHER" id="PTHR13337:SF2">
    <property type="entry name" value="SUCCINATE DEHYDROGENASE [UBIQUINONE] CYTOCHROME B SMALL SUBUNIT, MITOCHONDRIAL"/>
    <property type="match status" value="1"/>
</dbReference>
<evidence type="ECO:0000256" key="12">
    <source>
        <dbReference type="RuleBase" id="RU364031"/>
    </source>
</evidence>
<feature type="transmembrane region" description="Helical" evidence="12">
    <location>
        <begin position="121"/>
        <end position="140"/>
    </location>
</feature>
<dbReference type="GO" id="GO:0005743">
    <property type="term" value="C:mitochondrial inner membrane"/>
    <property type="evidence" value="ECO:0007669"/>
    <property type="project" value="UniProtKB-SubCell"/>
</dbReference>
<sequence>MSLLIVQRTMPVSRAILRQALFRSRAVTSTTVTTSASSMMISKRSSSSGNFTPLWTMERAVSADIIHLGLVGIVPIALMMPNPATEFILALSLTAHIHWGIEAVAVDYARPRVVGEFLSKVAIGTVYALSFATLGGLMYFNFTDVGLAHAIRMLWSL</sequence>
<comment type="similarity">
    <text evidence="2 12">Belongs to the CybS family.</text>
</comment>
<comment type="function">
    <text evidence="12">Membrane-anchoring subunit of succinate dehydrogenase (SDH) that is involved in complex II of the mitochondrial electron transport chain and is responsible for transferring electrons from succinate to ubiquinone (coenzyme Q).</text>
</comment>
<keyword evidence="9 12" id="KW-0472">Membrane</keyword>
<keyword evidence="12" id="KW-0349">Heme</keyword>
<dbReference type="FunCoup" id="A0A7M7KR30">
    <property type="interactions" value="745"/>
</dbReference>
<comment type="caution">
    <text evidence="12">Lacks conserved residue(s) required for the propagation of feature annotation.</text>
</comment>
<dbReference type="AlphaFoldDB" id="A0A7M7KR30"/>
<dbReference type="InParanoid" id="A0A7M7KR30"/>
<dbReference type="Gene3D" id="1.20.1300.10">
    <property type="entry name" value="Fumarate reductase/succinate dehydrogenase, transmembrane subunit"/>
    <property type="match status" value="1"/>
</dbReference>
<keyword evidence="14" id="KW-1185">Reference proteome</keyword>
<keyword evidence="12" id="KW-0249">Electron transport</keyword>
<evidence type="ECO:0000256" key="10">
    <source>
        <dbReference type="PIRSR" id="PIRSR607992-1"/>
    </source>
</evidence>
<evidence type="ECO:0000256" key="6">
    <source>
        <dbReference type="ARBA" id="ARBA00022946"/>
    </source>
</evidence>
<name>A0A7M7KR30_VARDE</name>
<evidence type="ECO:0000256" key="7">
    <source>
        <dbReference type="ARBA" id="ARBA00022989"/>
    </source>
</evidence>
<dbReference type="GO" id="GO:0006099">
    <property type="term" value="P:tricarboxylic acid cycle"/>
    <property type="evidence" value="ECO:0007669"/>
    <property type="project" value="UniProtKB-KW"/>
</dbReference>
<keyword evidence="4 12" id="KW-0812">Transmembrane</keyword>
<evidence type="ECO:0000256" key="9">
    <source>
        <dbReference type="ARBA" id="ARBA00023136"/>
    </source>
</evidence>
<keyword evidence="6 12" id="KW-0809">Transit peptide</keyword>
<dbReference type="Proteomes" id="UP000594260">
    <property type="component" value="Unplaced"/>
</dbReference>
<dbReference type="GeneID" id="111253808"/>
<feature type="binding site" description="axial binding residue" evidence="11">
    <location>
        <position position="96"/>
    </location>
    <ligand>
        <name>heme b</name>
        <dbReference type="ChEBI" id="CHEBI:60344"/>
        <note>ligand shared with SDHC</note>
    </ligand>
    <ligandPart>
        <name>Fe</name>
        <dbReference type="ChEBI" id="CHEBI:18248"/>
    </ligandPart>
</feature>
<keyword evidence="3 12" id="KW-0813">Transport</keyword>
<dbReference type="EnsemblMetazoa" id="XM_022813832">
    <property type="protein sequence ID" value="XP_022669567"/>
    <property type="gene ID" value="LOC111253808"/>
</dbReference>
<evidence type="ECO:0000256" key="8">
    <source>
        <dbReference type="ARBA" id="ARBA00023128"/>
    </source>
</evidence>
<dbReference type="RefSeq" id="XP_022669567.1">
    <property type="nucleotide sequence ID" value="XM_022813832.1"/>
</dbReference>
<evidence type="ECO:0000256" key="3">
    <source>
        <dbReference type="ARBA" id="ARBA00022448"/>
    </source>
</evidence>
<dbReference type="InterPro" id="IPR007992">
    <property type="entry name" value="CybS"/>
</dbReference>
<reference evidence="13" key="1">
    <citation type="submission" date="2021-01" db="UniProtKB">
        <authorList>
            <consortium name="EnsemblMetazoa"/>
        </authorList>
    </citation>
    <scope>IDENTIFICATION</scope>
</reference>
<dbReference type="Pfam" id="PF05328">
    <property type="entry name" value="CybS"/>
    <property type="match status" value="1"/>
</dbReference>
<dbReference type="OrthoDB" id="18577at2759"/>
<evidence type="ECO:0000313" key="13">
    <source>
        <dbReference type="EnsemblMetazoa" id="XP_022669567"/>
    </source>
</evidence>
<dbReference type="PANTHER" id="PTHR13337">
    <property type="entry name" value="SUCCINATE DEHYDROGENASE"/>
    <property type="match status" value="1"/>
</dbReference>
<dbReference type="OMA" id="VYDYARP"/>
<keyword evidence="11 12" id="KW-0479">Metal-binding</keyword>
<evidence type="ECO:0000313" key="14">
    <source>
        <dbReference type="Proteomes" id="UP000594260"/>
    </source>
</evidence>
<evidence type="ECO:0000256" key="1">
    <source>
        <dbReference type="ARBA" id="ARBA00004448"/>
    </source>
</evidence>
<comment type="subcellular location">
    <subcellularLocation>
        <location evidence="1 12">Mitochondrion inner membrane</location>
        <topology evidence="1 12">Multi-pass membrane protein</topology>
    </subcellularLocation>
</comment>
<evidence type="ECO:0000256" key="11">
    <source>
        <dbReference type="PIRSR" id="PIRSR607992-2"/>
    </source>
</evidence>